<dbReference type="AlphaFoldDB" id="A0A328X6S1"/>
<dbReference type="OrthoDB" id="1147693at2"/>
<gene>
    <name evidence="2" type="ORF">B0I10_101233</name>
</gene>
<organism evidence="2 3">
    <name type="scientific">Flavobacterium lacus</name>
    <dbReference type="NCBI Taxonomy" id="1353778"/>
    <lineage>
        <taxon>Bacteria</taxon>
        <taxon>Pseudomonadati</taxon>
        <taxon>Bacteroidota</taxon>
        <taxon>Flavobacteriia</taxon>
        <taxon>Flavobacteriales</taxon>
        <taxon>Flavobacteriaceae</taxon>
        <taxon>Flavobacterium</taxon>
    </lineage>
</organism>
<dbReference type="Gene3D" id="2.40.50.1020">
    <property type="entry name" value="LytTr DNA-binding domain"/>
    <property type="match status" value="1"/>
</dbReference>
<keyword evidence="3" id="KW-1185">Reference proteome</keyword>
<protein>
    <submittedName>
        <fullName evidence="2">Response regulator receiver domain-containing protein</fullName>
    </submittedName>
</protein>
<evidence type="ECO:0000256" key="1">
    <source>
        <dbReference type="SAM" id="Coils"/>
    </source>
</evidence>
<comment type="caution">
    <text evidence="2">The sequence shown here is derived from an EMBL/GenBank/DDBJ whole genome shotgun (WGS) entry which is preliminary data.</text>
</comment>
<name>A0A328X6S1_9FLAO</name>
<dbReference type="Proteomes" id="UP000249518">
    <property type="component" value="Unassembled WGS sequence"/>
</dbReference>
<evidence type="ECO:0000313" key="3">
    <source>
        <dbReference type="Proteomes" id="UP000249518"/>
    </source>
</evidence>
<dbReference type="SUPFAM" id="SSF52172">
    <property type="entry name" value="CheY-like"/>
    <property type="match status" value="1"/>
</dbReference>
<dbReference type="RefSeq" id="WP_112084641.1">
    <property type="nucleotide sequence ID" value="NZ_QLSV01000001.1"/>
</dbReference>
<dbReference type="Gene3D" id="3.40.50.2300">
    <property type="match status" value="1"/>
</dbReference>
<proteinExistence type="predicted"/>
<evidence type="ECO:0000313" key="2">
    <source>
        <dbReference type="EMBL" id="RAR51059.1"/>
    </source>
</evidence>
<dbReference type="InterPro" id="IPR011006">
    <property type="entry name" value="CheY-like_superfamily"/>
</dbReference>
<dbReference type="EMBL" id="QLSV01000001">
    <property type="protein sequence ID" value="RAR51059.1"/>
    <property type="molecule type" value="Genomic_DNA"/>
</dbReference>
<reference evidence="2 3" key="1">
    <citation type="submission" date="2018-06" db="EMBL/GenBank/DDBJ databases">
        <title>Genomic Encyclopedia of Type Strains, Phase III (KMG-III): the genomes of soil and plant-associated and newly described type strains.</title>
        <authorList>
            <person name="Whitman W."/>
        </authorList>
    </citation>
    <scope>NUCLEOTIDE SEQUENCE [LARGE SCALE GENOMIC DNA]</scope>
    <source>
        <strain evidence="2 3">CGMCC 1.12504</strain>
    </source>
</reference>
<sequence>MLKSNFSYIVVEDDLHANQSIVKRMNQFENWNCIGSETTLNDAILKIEDKKPSLLFLDWEVIGGNTFTLLEKINKIEKYKPYIIYFTGYQNDNPQIPVDIVNKYKVNKYLVKPIFEDLTENLSSYIEEAENQLKHQNKELWITTIEKQKLKIDANQIVCISQSRANPRNKFIHCSNHDIFEFKASWEICEMIALKYGINFLFANARDTLVNINYISKIQKPYIWLNQSIKVEVTKDKWKILELEILKSK</sequence>
<accession>A0A328X6S1</accession>
<keyword evidence="1" id="KW-0175">Coiled coil</keyword>
<feature type="coiled-coil region" evidence="1">
    <location>
        <begin position="119"/>
        <end position="146"/>
    </location>
</feature>